<feature type="domain" description="SDH C-terminal" evidence="13">
    <location>
        <begin position="260"/>
        <end position="289"/>
    </location>
</feature>
<feature type="active site" description="Proton acceptor" evidence="10">
    <location>
        <position position="73"/>
    </location>
</feature>
<comment type="pathway">
    <text evidence="9">Aromatic compound metabolism; 3,4-dihydroxybenzoate biosynthesis; 3-dehydroquinate from D-quinate (NAD(+) route).</text>
</comment>
<comment type="catalytic activity">
    <reaction evidence="7">
        <text>L-quinate + NAD(+) = 3-dehydroquinate + NADH + H(+)</text>
        <dbReference type="Rhea" id="RHEA:22364"/>
        <dbReference type="ChEBI" id="CHEBI:15378"/>
        <dbReference type="ChEBI" id="CHEBI:29751"/>
        <dbReference type="ChEBI" id="CHEBI:32364"/>
        <dbReference type="ChEBI" id="CHEBI:57540"/>
        <dbReference type="ChEBI" id="CHEBI:57945"/>
        <dbReference type="EC" id="1.1.1.24"/>
    </reaction>
</comment>
<dbReference type="Proteomes" id="UP000254797">
    <property type="component" value="Unassembled WGS sequence"/>
</dbReference>
<dbReference type="Pfam" id="PF18317">
    <property type="entry name" value="SDH_C"/>
    <property type="match status" value="1"/>
</dbReference>
<feature type="binding site" evidence="10">
    <location>
        <begin position="135"/>
        <end position="139"/>
    </location>
    <ligand>
        <name>NADP(+)</name>
        <dbReference type="ChEBI" id="CHEBI:58349"/>
    </ligand>
</feature>
<accession>A0A380JY43</accession>
<evidence type="ECO:0000259" key="11">
    <source>
        <dbReference type="Pfam" id="PF01488"/>
    </source>
</evidence>
<dbReference type="NCBIfam" id="TIGR00507">
    <property type="entry name" value="aroE"/>
    <property type="match status" value="1"/>
</dbReference>
<evidence type="ECO:0000256" key="9">
    <source>
        <dbReference type="ARBA" id="ARBA00060613"/>
    </source>
</evidence>
<dbReference type="InterPro" id="IPR013708">
    <property type="entry name" value="Shikimate_DH-bd_N"/>
</dbReference>
<evidence type="ECO:0000256" key="2">
    <source>
        <dbReference type="ARBA" id="ARBA00022605"/>
    </source>
</evidence>
<sequence>MSQRLSGHTLLVSLLATPIRHSLSPKMHNEAYVKLGLDYAYLAFEVGTEQLADAVQGIRALGIRGSNVSMPNKEAIVPLLDEVSPAAKLVGAVNTVVNQDGKGYLVGHITDGTGAIRALAEEGVSVKDQVITLAGVGGAGKAIAVQLAFEGAKEVHLFNRQASRLHGVQKLVTTLNDTTTTQVTLKDLEDQVAFHQSIKQSHIYIDATSVGMKPLEDKSMITDPELIRPDLVVFDIVYNPTETKLLSFARQHGAKKTINGLGMVLYQGAEAFTLITGKEMPVDDIKMLLLKDNIDKTS</sequence>
<evidence type="ECO:0000256" key="7">
    <source>
        <dbReference type="ARBA" id="ARBA00051639"/>
    </source>
</evidence>
<dbReference type="EMBL" id="UHFG01000004">
    <property type="protein sequence ID" value="SUN50404.1"/>
    <property type="molecule type" value="Genomic_DNA"/>
</dbReference>
<feature type="binding site" evidence="10">
    <location>
        <position position="267"/>
    </location>
    <ligand>
        <name>shikimate</name>
        <dbReference type="ChEBI" id="CHEBI:36208"/>
    </ligand>
</feature>
<comment type="caution">
    <text evidence="10">Lacks conserved residue(s) required for the propagation of feature annotation.</text>
</comment>
<evidence type="ECO:0000256" key="5">
    <source>
        <dbReference type="ARBA" id="ARBA00023141"/>
    </source>
</evidence>
<dbReference type="InterPro" id="IPR006151">
    <property type="entry name" value="Shikm_DH/Glu-tRNA_Rdtase"/>
</dbReference>
<dbReference type="EC" id="1.1.1.25" evidence="10"/>
<evidence type="ECO:0000256" key="4">
    <source>
        <dbReference type="ARBA" id="ARBA00023002"/>
    </source>
</evidence>
<dbReference type="GO" id="GO:0019632">
    <property type="term" value="P:shikimate metabolic process"/>
    <property type="evidence" value="ECO:0007669"/>
    <property type="project" value="InterPro"/>
</dbReference>
<evidence type="ECO:0000256" key="8">
    <source>
        <dbReference type="ARBA" id="ARBA00052329"/>
    </source>
</evidence>
<dbReference type="FunFam" id="3.40.50.720:FF:000086">
    <property type="entry name" value="Quinate/shikimate dehydrogenase"/>
    <property type="match status" value="1"/>
</dbReference>
<comment type="catalytic activity">
    <reaction evidence="8">
        <text>shikimate + NAD(+) = 3-dehydroshikimate + NADH + H(+)</text>
        <dbReference type="Rhea" id="RHEA:17741"/>
        <dbReference type="ChEBI" id="CHEBI:15378"/>
        <dbReference type="ChEBI" id="CHEBI:16630"/>
        <dbReference type="ChEBI" id="CHEBI:36208"/>
        <dbReference type="ChEBI" id="CHEBI:57540"/>
        <dbReference type="ChEBI" id="CHEBI:57945"/>
    </reaction>
</comment>
<comment type="function">
    <text evidence="10">Involved in the biosynthesis of the chorismate, which leads to the biosynthesis of aromatic amino acids. Catalyzes the reversible NADPH linked reduction of 3-dehydroshikimate (DHSA) to yield shikimate (SA).</text>
</comment>
<feature type="domain" description="Shikimate dehydrogenase substrate binding N-terminal" evidence="12">
    <location>
        <begin position="14"/>
        <end position="96"/>
    </location>
</feature>
<feature type="binding site" evidence="10">
    <location>
        <position position="238"/>
    </location>
    <ligand>
        <name>shikimate</name>
        <dbReference type="ChEBI" id="CHEBI:36208"/>
    </ligand>
</feature>
<dbReference type="UniPathway" id="UPA00053">
    <property type="reaction ID" value="UER00087"/>
</dbReference>
<dbReference type="Pfam" id="PF08501">
    <property type="entry name" value="Shikimate_dh_N"/>
    <property type="match status" value="1"/>
</dbReference>
<dbReference type="GO" id="GO:0008652">
    <property type="term" value="P:amino acid biosynthetic process"/>
    <property type="evidence" value="ECO:0007669"/>
    <property type="project" value="UniProtKB-KW"/>
</dbReference>
<feature type="binding site" evidence="10">
    <location>
        <position position="69"/>
    </location>
    <ligand>
        <name>shikimate</name>
        <dbReference type="ChEBI" id="CHEBI:36208"/>
    </ligand>
</feature>
<dbReference type="Gene3D" id="3.40.50.720">
    <property type="entry name" value="NAD(P)-binding Rossmann-like Domain"/>
    <property type="match status" value="1"/>
</dbReference>
<evidence type="ECO:0000259" key="12">
    <source>
        <dbReference type="Pfam" id="PF08501"/>
    </source>
</evidence>
<protein>
    <recommendedName>
        <fullName evidence="10">Shikimate dehydrogenase (NADP(+))</fullName>
        <shortName evidence="10">SDH</shortName>
        <ecNumber evidence="10">1.1.1.25</ecNumber>
    </recommendedName>
</protein>
<dbReference type="Pfam" id="PF01488">
    <property type="entry name" value="Shikimate_DH"/>
    <property type="match status" value="1"/>
</dbReference>
<evidence type="ECO:0000256" key="6">
    <source>
        <dbReference type="ARBA" id="ARBA00049442"/>
    </source>
</evidence>
<dbReference type="RefSeq" id="WP_115246298.1">
    <property type="nucleotide sequence ID" value="NZ_UHFG01000004.1"/>
</dbReference>
<comment type="catalytic activity">
    <reaction evidence="6 10">
        <text>shikimate + NADP(+) = 3-dehydroshikimate + NADPH + H(+)</text>
        <dbReference type="Rhea" id="RHEA:17737"/>
        <dbReference type="ChEBI" id="CHEBI:15378"/>
        <dbReference type="ChEBI" id="CHEBI:16630"/>
        <dbReference type="ChEBI" id="CHEBI:36208"/>
        <dbReference type="ChEBI" id="CHEBI:57783"/>
        <dbReference type="ChEBI" id="CHEBI:58349"/>
        <dbReference type="EC" id="1.1.1.25"/>
    </reaction>
</comment>
<dbReference type="CDD" id="cd01065">
    <property type="entry name" value="NAD_bind_Shikimate_DH"/>
    <property type="match status" value="1"/>
</dbReference>
<evidence type="ECO:0000256" key="10">
    <source>
        <dbReference type="HAMAP-Rule" id="MF_00222"/>
    </source>
</evidence>
<dbReference type="InterPro" id="IPR036291">
    <property type="entry name" value="NAD(P)-bd_dom_sf"/>
</dbReference>
<dbReference type="GO" id="GO:0030266">
    <property type="term" value="F:quinate 3-dehydrogenase (NAD+) activity"/>
    <property type="evidence" value="ECO:0007669"/>
    <property type="project" value="UniProtKB-EC"/>
</dbReference>
<comment type="similarity">
    <text evidence="10">Belongs to the shikimate dehydrogenase family.</text>
</comment>
<comment type="subunit">
    <text evidence="10">Homodimer.</text>
</comment>
<dbReference type="AlphaFoldDB" id="A0A380JY43"/>
<dbReference type="PANTHER" id="PTHR21089">
    <property type="entry name" value="SHIKIMATE DEHYDROGENASE"/>
    <property type="match status" value="1"/>
</dbReference>
<evidence type="ECO:0000313" key="15">
    <source>
        <dbReference type="Proteomes" id="UP000254797"/>
    </source>
</evidence>
<feature type="binding site" evidence="10">
    <location>
        <position position="94"/>
    </location>
    <ligand>
        <name>shikimate</name>
        <dbReference type="ChEBI" id="CHEBI:36208"/>
    </ligand>
</feature>
<dbReference type="GO" id="GO:0052734">
    <property type="term" value="F:shikimate 3-dehydrogenase (NAD+) activity"/>
    <property type="evidence" value="ECO:0007669"/>
    <property type="project" value="RHEA"/>
</dbReference>
<dbReference type="SUPFAM" id="SSF51735">
    <property type="entry name" value="NAD(P)-binding Rossmann-fold domains"/>
    <property type="match status" value="1"/>
</dbReference>
<dbReference type="GO" id="GO:0050661">
    <property type="term" value="F:NADP binding"/>
    <property type="evidence" value="ECO:0007669"/>
    <property type="project" value="InterPro"/>
</dbReference>
<keyword evidence="5 10" id="KW-0057">Aromatic amino acid biosynthesis</keyword>
<evidence type="ECO:0000313" key="14">
    <source>
        <dbReference type="EMBL" id="SUN50404.1"/>
    </source>
</evidence>
<dbReference type="InterPro" id="IPR046346">
    <property type="entry name" value="Aminoacid_DH-like_N_sf"/>
</dbReference>
<gene>
    <name evidence="10 14" type="primary">aroE</name>
    <name evidence="14" type="ORF">NCTC4670_01371</name>
</gene>
<evidence type="ECO:0000259" key="13">
    <source>
        <dbReference type="Pfam" id="PF18317"/>
    </source>
</evidence>
<dbReference type="Gene3D" id="3.40.50.10860">
    <property type="entry name" value="Leucine Dehydrogenase, chain A, domain 1"/>
    <property type="match status" value="1"/>
</dbReference>
<dbReference type="FunFam" id="3.40.50.10860:FF:000004">
    <property type="entry name" value="Quinate/shikimate dehydrogenase"/>
    <property type="match status" value="1"/>
</dbReference>
<evidence type="ECO:0000256" key="3">
    <source>
        <dbReference type="ARBA" id="ARBA00022857"/>
    </source>
</evidence>
<feature type="binding site" evidence="10">
    <location>
        <position position="111"/>
    </location>
    <ligand>
        <name>shikimate</name>
        <dbReference type="ChEBI" id="CHEBI:36208"/>
    </ligand>
</feature>
<evidence type="ECO:0000256" key="1">
    <source>
        <dbReference type="ARBA" id="ARBA00004871"/>
    </source>
</evidence>
<dbReference type="NCBIfam" id="NF001319">
    <property type="entry name" value="PRK00258.3-3"/>
    <property type="match status" value="1"/>
</dbReference>
<dbReference type="GO" id="GO:0009423">
    <property type="term" value="P:chorismate biosynthetic process"/>
    <property type="evidence" value="ECO:0007669"/>
    <property type="project" value="UniProtKB-UniRule"/>
</dbReference>
<dbReference type="SUPFAM" id="SSF53223">
    <property type="entry name" value="Aminoacid dehydrogenase-like, N-terminal domain"/>
    <property type="match status" value="1"/>
</dbReference>
<keyword evidence="4 10" id="KW-0560">Oxidoreductase</keyword>
<organism evidence="14 15">
    <name type="scientific">Streptococcus dysgalactiae subsp. dysgalactiae</name>
    <dbReference type="NCBI Taxonomy" id="99822"/>
    <lineage>
        <taxon>Bacteria</taxon>
        <taxon>Bacillati</taxon>
        <taxon>Bacillota</taxon>
        <taxon>Bacilli</taxon>
        <taxon>Lactobacillales</taxon>
        <taxon>Streptococcaceae</taxon>
        <taxon>Streptococcus</taxon>
    </lineage>
</organism>
<dbReference type="HAMAP" id="MF_00222">
    <property type="entry name" value="Shikimate_DH_AroE"/>
    <property type="match status" value="1"/>
</dbReference>
<dbReference type="InterPro" id="IPR011342">
    <property type="entry name" value="Shikimate_DH"/>
</dbReference>
<dbReference type="GO" id="GO:0004764">
    <property type="term" value="F:shikimate 3-dehydrogenase (NADP+) activity"/>
    <property type="evidence" value="ECO:0007669"/>
    <property type="project" value="UniProtKB-UniRule"/>
</dbReference>
<feature type="domain" description="Quinate/shikimate 5-dehydrogenase/glutamyl-tRNA reductase" evidence="11">
    <location>
        <begin position="120"/>
        <end position="236"/>
    </location>
</feature>
<dbReference type="GO" id="GO:0009073">
    <property type="term" value="P:aromatic amino acid family biosynthetic process"/>
    <property type="evidence" value="ECO:0007669"/>
    <property type="project" value="UniProtKB-KW"/>
</dbReference>
<name>A0A380JY43_STRDY</name>
<feature type="binding site" evidence="10">
    <location>
        <position position="236"/>
    </location>
    <ligand>
        <name>NADP(+)</name>
        <dbReference type="ChEBI" id="CHEBI:58349"/>
    </ligand>
</feature>
<dbReference type="PANTHER" id="PTHR21089:SF1">
    <property type="entry name" value="BIFUNCTIONAL 3-DEHYDROQUINATE DEHYDRATASE_SHIKIMATE DEHYDROGENASE, CHLOROPLASTIC"/>
    <property type="match status" value="1"/>
</dbReference>
<feature type="binding site" evidence="10">
    <location>
        <begin position="22"/>
        <end position="24"/>
    </location>
    <ligand>
        <name>shikimate</name>
        <dbReference type="ChEBI" id="CHEBI:36208"/>
    </ligand>
</feature>
<dbReference type="InterPro" id="IPR022893">
    <property type="entry name" value="Shikimate_DH_fam"/>
</dbReference>
<feature type="binding site" evidence="10">
    <location>
        <position position="260"/>
    </location>
    <ligand>
        <name>NADP(+)</name>
        <dbReference type="ChEBI" id="CHEBI:58349"/>
    </ligand>
</feature>
<dbReference type="InterPro" id="IPR041121">
    <property type="entry name" value="SDH_C"/>
</dbReference>
<reference evidence="14 15" key="1">
    <citation type="submission" date="2018-06" db="EMBL/GenBank/DDBJ databases">
        <authorList>
            <consortium name="Pathogen Informatics"/>
            <person name="Doyle S."/>
        </authorList>
    </citation>
    <scope>NUCLEOTIDE SEQUENCE [LARGE SCALE GENOMIC DNA]</scope>
    <source>
        <strain evidence="14 15">NCTC4670</strain>
    </source>
</reference>
<comment type="pathway">
    <text evidence="1 10">Metabolic intermediate biosynthesis; chorismate biosynthesis; chorismate from D-erythrose 4-phosphate and phosphoenolpyruvate: step 4/7.</text>
</comment>
<keyword evidence="3 10" id="KW-0521">NADP</keyword>
<proteinExistence type="inferred from homology"/>
<keyword evidence="2 10" id="KW-0028">Amino-acid biosynthesis</keyword>